<dbReference type="AlphaFoldDB" id="A0A6A8LPG7"/>
<reference evidence="1" key="1">
    <citation type="submission" date="2019-11" db="EMBL/GenBank/DDBJ databases">
        <title>Draft Genome Sequence of Plant Growth-Promoting Rhizosphere-Associated Bacteria.</title>
        <authorList>
            <person name="Vasilyev I.Y."/>
            <person name="Radchenko V."/>
            <person name="Ilnitskaya E.V."/>
        </authorList>
    </citation>
    <scope>NUCLEOTIDE SEQUENCE</scope>
    <source>
        <strain evidence="1">VRA_517_n</strain>
    </source>
</reference>
<name>A0A6A8LPG7_BACVE</name>
<gene>
    <name evidence="1" type="ORF">GKC39_18630</name>
</gene>
<accession>A0A6A8LPG7</accession>
<dbReference type="RefSeq" id="WP_154303292.1">
    <property type="nucleotide sequence ID" value="NZ_WKKV01000014.1"/>
</dbReference>
<organism evidence="1">
    <name type="scientific">Bacillus velezensis</name>
    <dbReference type="NCBI Taxonomy" id="492670"/>
    <lineage>
        <taxon>Bacteria</taxon>
        <taxon>Bacillati</taxon>
        <taxon>Bacillota</taxon>
        <taxon>Bacilli</taxon>
        <taxon>Bacillales</taxon>
        <taxon>Bacillaceae</taxon>
        <taxon>Bacillus</taxon>
        <taxon>Bacillus amyloliquefaciens group</taxon>
    </lineage>
</organism>
<proteinExistence type="predicted"/>
<evidence type="ECO:0000313" key="1">
    <source>
        <dbReference type="EMBL" id="MSE04060.1"/>
    </source>
</evidence>
<sequence>MSSLGFTFPTDAAGKPGAVKPFREGKSDFVEPVADISGTAELLTNATLKATDSYSQYGQDRLGPILISQIKGAAYSDREGTLFIEQSNDNVSWSTITSLEVKANTLSETDWVDLSQRYYRFRYANGNLQQSEFLLYQSLGAGQQNVKIRDSVSIKSDKPLPLEFTSSNVTKDGRLKVETQGIAINPADFESVQAKTADIVFHDKVETQGEGNILKVGSFKTLLIEVYGTADTSELKFWGKSLSGTKRPLRGQKVDDGTMATSTVGKSEAWTFDITGFKEIVMEITALSNGNFSVKGTAVS</sequence>
<comment type="caution">
    <text evidence="1">The sequence shown here is derived from an EMBL/GenBank/DDBJ whole genome shotgun (WGS) entry which is preliminary data.</text>
</comment>
<dbReference type="EMBL" id="WKKV01000014">
    <property type="protein sequence ID" value="MSE04060.1"/>
    <property type="molecule type" value="Genomic_DNA"/>
</dbReference>
<protein>
    <submittedName>
        <fullName evidence="1">Phage portal protein</fullName>
    </submittedName>
</protein>